<keyword evidence="3" id="KW-1185">Reference proteome</keyword>
<dbReference type="EMBL" id="CACVKT020004908">
    <property type="protein sequence ID" value="CAC5392123.1"/>
    <property type="molecule type" value="Genomic_DNA"/>
</dbReference>
<feature type="region of interest" description="Disordered" evidence="1">
    <location>
        <begin position="135"/>
        <end position="177"/>
    </location>
</feature>
<dbReference type="Proteomes" id="UP000507470">
    <property type="component" value="Unassembled WGS sequence"/>
</dbReference>
<accession>A0A6J8C6Y1</accession>
<dbReference type="SUPFAM" id="SSF58100">
    <property type="entry name" value="Bacterial hemolysins"/>
    <property type="match status" value="1"/>
</dbReference>
<dbReference type="AlphaFoldDB" id="A0A6J8C6Y1"/>
<name>A0A6J8C6Y1_MYTCO</name>
<evidence type="ECO:0000256" key="1">
    <source>
        <dbReference type="SAM" id="MobiDB-lite"/>
    </source>
</evidence>
<protein>
    <submittedName>
        <fullName evidence="2">Uncharacterized protein</fullName>
    </submittedName>
</protein>
<reference evidence="2 3" key="1">
    <citation type="submission" date="2020-06" db="EMBL/GenBank/DDBJ databases">
        <authorList>
            <person name="Li R."/>
            <person name="Bekaert M."/>
        </authorList>
    </citation>
    <scope>NUCLEOTIDE SEQUENCE [LARGE SCALE GENOMIC DNA]</scope>
    <source>
        <strain evidence="3">wild</strain>
    </source>
</reference>
<dbReference type="Gene3D" id="1.10.287.1490">
    <property type="match status" value="1"/>
</dbReference>
<sequence>MSFAETTKILAESRKILEDGQENNTATLLTLILSVVTSVEKIIKKIESGMESIEKIKTIVTLLSADLCTLTKNLKDLEEKNNTLETSLQAMSDMYDQCKTEYKTSSGQISALNTKVDNLEKKLEQSQKIYEDDDCDRHMESDSAVNEAPPSPLRSPPNNRITPDKIPNKRRRQASLP</sequence>
<gene>
    <name evidence="2" type="ORF">MCOR_27079</name>
</gene>
<feature type="compositionally biased region" description="Basic residues" evidence="1">
    <location>
        <begin position="168"/>
        <end position="177"/>
    </location>
</feature>
<organism evidence="2 3">
    <name type="scientific">Mytilus coruscus</name>
    <name type="common">Sea mussel</name>
    <dbReference type="NCBI Taxonomy" id="42192"/>
    <lineage>
        <taxon>Eukaryota</taxon>
        <taxon>Metazoa</taxon>
        <taxon>Spiralia</taxon>
        <taxon>Lophotrochozoa</taxon>
        <taxon>Mollusca</taxon>
        <taxon>Bivalvia</taxon>
        <taxon>Autobranchia</taxon>
        <taxon>Pteriomorphia</taxon>
        <taxon>Mytilida</taxon>
        <taxon>Mytiloidea</taxon>
        <taxon>Mytilidae</taxon>
        <taxon>Mytilinae</taxon>
        <taxon>Mytilus</taxon>
    </lineage>
</organism>
<proteinExistence type="predicted"/>
<evidence type="ECO:0000313" key="2">
    <source>
        <dbReference type="EMBL" id="CAC5392123.1"/>
    </source>
</evidence>
<evidence type="ECO:0000313" key="3">
    <source>
        <dbReference type="Proteomes" id="UP000507470"/>
    </source>
</evidence>